<evidence type="ECO:0000313" key="11">
    <source>
        <dbReference type="Proteomes" id="UP001211907"/>
    </source>
</evidence>
<feature type="region of interest" description="Disordered" evidence="8">
    <location>
        <begin position="471"/>
        <end position="492"/>
    </location>
</feature>
<dbReference type="InterPro" id="IPR015943">
    <property type="entry name" value="WD40/YVTN_repeat-like_dom_sf"/>
</dbReference>
<dbReference type="FunFam" id="2.130.10.10:FF:000132">
    <property type="entry name" value="DDB1- and CUL4-associated factor 13"/>
    <property type="match status" value="1"/>
</dbReference>
<dbReference type="PANTHER" id="PTHR22851">
    <property type="entry name" value="U3 SMALL NUCLEOLAR RNA U3 SNORNA ASSOCIATED PROTEIN"/>
    <property type="match status" value="1"/>
</dbReference>
<dbReference type="Pfam" id="PF04158">
    <property type="entry name" value="Sof1"/>
    <property type="match status" value="1"/>
</dbReference>
<dbReference type="PROSITE" id="PS50082">
    <property type="entry name" value="WD_REPEATS_2"/>
    <property type="match status" value="4"/>
</dbReference>
<keyword evidence="3 7" id="KW-0853">WD repeat</keyword>
<gene>
    <name evidence="10" type="primary">DCAF13</name>
    <name evidence="10" type="ORF">HK100_011711</name>
</gene>
<keyword evidence="6" id="KW-0687">Ribonucleoprotein</keyword>
<evidence type="ECO:0000313" key="10">
    <source>
        <dbReference type="EMBL" id="KAJ3123109.1"/>
    </source>
</evidence>
<feature type="domain" description="Sof1-like protein" evidence="9">
    <location>
        <begin position="414"/>
        <end position="490"/>
    </location>
</feature>
<keyword evidence="5" id="KW-0539">Nucleus</keyword>
<comment type="similarity">
    <text evidence="2">Belongs to the WD repeat DCAF13/WDSOF1 family.</text>
</comment>
<feature type="repeat" description="WD" evidence="7">
    <location>
        <begin position="166"/>
        <end position="199"/>
    </location>
</feature>
<evidence type="ECO:0000256" key="8">
    <source>
        <dbReference type="SAM" id="MobiDB-lite"/>
    </source>
</evidence>
<dbReference type="GO" id="GO:0000462">
    <property type="term" value="P:maturation of SSU-rRNA from tricistronic rRNA transcript (SSU-rRNA, 5.8S rRNA, LSU-rRNA)"/>
    <property type="evidence" value="ECO:0007669"/>
    <property type="project" value="TreeGrafter"/>
</dbReference>
<feature type="repeat" description="WD" evidence="7">
    <location>
        <begin position="123"/>
        <end position="165"/>
    </location>
</feature>
<dbReference type="InterPro" id="IPR036322">
    <property type="entry name" value="WD40_repeat_dom_sf"/>
</dbReference>
<dbReference type="Pfam" id="PF00400">
    <property type="entry name" value="WD40"/>
    <property type="match status" value="5"/>
</dbReference>
<dbReference type="PROSITE" id="PS50294">
    <property type="entry name" value="WD_REPEATS_REGION"/>
    <property type="match status" value="4"/>
</dbReference>
<evidence type="ECO:0000256" key="5">
    <source>
        <dbReference type="ARBA" id="ARBA00023242"/>
    </source>
</evidence>
<comment type="caution">
    <text evidence="10">The sequence shown here is derived from an EMBL/GenBank/DDBJ whole genome shotgun (WGS) entry which is preliminary data.</text>
</comment>
<dbReference type="SUPFAM" id="SSF50978">
    <property type="entry name" value="WD40 repeat-like"/>
    <property type="match status" value="1"/>
</dbReference>
<evidence type="ECO:0000256" key="7">
    <source>
        <dbReference type="PROSITE-ProRule" id="PRU00221"/>
    </source>
</evidence>
<dbReference type="Proteomes" id="UP001211907">
    <property type="component" value="Unassembled WGS sequence"/>
</dbReference>
<evidence type="ECO:0000256" key="1">
    <source>
        <dbReference type="ARBA" id="ARBA00004604"/>
    </source>
</evidence>
<evidence type="ECO:0000256" key="6">
    <source>
        <dbReference type="ARBA" id="ARBA00023274"/>
    </source>
</evidence>
<feature type="compositionally biased region" description="Basic and acidic residues" evidence="8">
    <location>
        <begin position="475"/>
        <end position="489"/>
    </location>
</feature>
<dbReference type="GO" id="GO:0032040">
    <property type="term" value="C:small-subunit processome"/>
    <property type="evidence" value="ECO:0007669"/>
    <property type="project" value="TreeGrafter"/>
</dbReference>
<keyword evidence="4" id="KW-0677">Repeat</keyword>
<evidence type="ECO:0000256" key="2">
    <source>
        <dbReference type="ARBA" id="ARBA00005649"/>
    </source>
</evidence>
<proteinExistence type="inferred from homology"/>
<feature type="repeat" description="WD" evidence="7">
    <location>
        <begin position="381"/>
        <end position="422"/>
    </location>
</feature>
<dbReference type="Gene3D" id="2.130.10.10">
    <property type="entry name" value="YVTN repeat-like/Quinoprotein amine dehydrogenase"/>
    <property type="match status" value="2"/>
</dbReference>
<dbReference type="InterPro" id="IPR051733">
    <property type="entry name" value="WD_repeat_DCAF13/WDSOF1"/>
</dbReference>
<dbReference type="PRINTS" id="PR00320">
    <property type="entry name" value="GPROTEINBRPT"/>
</dbReference>
<reference evidence="10" key="1">
    <citation type="submission" date="2020-05" db="EMBL/GenBank/DDBJ databases">
        <title>Phylogenomic resolution of chytrid fungi.</title>
        <authorList>
            <person name="Stajich J.E."/>
            <person name="Amses K."/>
            <person name="Simmons R."/>
            <person name="Seto K."/>
            <person name="Myers J."/>
            <person name="Bonds A."/>
            <person name="Quandt C.A."/>
            <person name="Barry K."/>
            <person name="Liu P."/>
            <person name="Grigoriev I."/>
            <person name="Longcore J.E."/>
            <person name="James T.Y."/>
        </authorList>
    </citation>
    <scope>NUCLEOTIDE SEQUENCE</scope>
    <source>
        <strain evidence="10">JEL0513</strain>
    </source>
</reference>
<protein>
    <submittedName>
        <fullName evidence="10">DDB1- and CUL4-associated factor 13</fullName>
    </submittedName>
</protein>
<dbReference type="SMART" id="SM00320">
    <property type="entry name" value="WD40"/>
    <property type="match status" value="6"/>
</dbReference>
<dbReference type="CDD" id="cd00200">
    <property type="entry name" value="WD40"/>
    <property type="match status" value="1"/>
</dbReference>
<name>A0AAD5T1R5_9FUNG</name>
<feature type="repeat" description="WD" evidence="7">
    <location>
        <begin position="338"/>
        <end position="379"/>
    </location>
</feature>
<dbReference type="PANTHER" id="PTHR22851:SF0">
    <property type="entry name" value="DDB1- AND CUL4-ASSOCIATED FACTOR 13"/>
    <property type="match status" value="1"/>
</dbReference>
<dbReference type="AlphaFoldDB" id="A0AAD5T1R5"/>
<evidence type="ECO:0000256" key="4">
    <source>
        <dbReference type="ARBA" id="ARBA00022737"/>
    </source>
</evidence>
<dbReference type="InterPro" id="IPR020472">
    <property type="entry name" value="WD40_PAC1"/>
</dbReference>
<dbReference type="EMBL" id="JADGJH010000759">
    <property type="protein sequence ID" value="KAJ3123109.1"/>
    <property type="molecule type" value="Genomic_DNA"/>
</dbReference>
<organism evidence="10 11">
    <name type="scientific">Physocladia obscura</name>
    <dbReference type="NCBI Taxonomy" id="109957"/>
    <lineage>
        <taxon>Eukaryota</taxon>
        <taxon>Fungi</taxon>
        <taxon>Fungi incertae sedis</taxon>
        <taxon>Chytridiomycota</taxon>
        <taxon>Chytridiomycota incertae sedis</taxon>
        <taxon>Chytridiomycetes</taxon>
        <taxon>Chytridiales</taxon>
        <taxon>Chytriomycetaceae</taxon>
        <taxon>Physocladia</taxon>
    </lineage>
</organism>
<dbReference type="InterPro" id="IPR001680">
    <property type="entry name" value="WD40_rpt"/>
</dbReference>
<evidence type="ECO:0000256" key="3">
    <source>
        <dbReference type="ARBA" id="ARBA00022574"/>
    </source>
</evidence>
<comment type="subcellular location">
    <subcellularLocation>
        <location evidence="1">Nucleus</location>
        <location evidence="1">Nucleolus</location>
    </subcellularLocation>
</comment>
<keyword evidence="11" id="KW-1185">Reference proteome</keyword>
<evidence type="ECO:0000259" key="9">
    <source>
        <dbReference type="Pfam" id="PF04158"/>
    </source>
</evidence>
<dbReference type="InterPro" id="IPR007287">
    <property type="entry name" value="Sof1"/>
</dbReference>
<accession>A0AAD5T1R5</accession>
<sequence>MLAEISTMDSPSSSRVWGRLAGLEARQLTALKTGVLVHLDYAIHVSAAEFAYWCQIVQRWMKLIKTISRSDDDHVRASRTEVQRLARNVDPALHPFEKAREYTRALNAAKLDRLFAKPFVGALTGHRDGVYCMAKHPTALTRIASGSADGEIRVWSLQSQQTVWSAAAHRQFVRGISFVPYSAASFVSVGADKTVKLWDAAESHASPEPRQTFLFSAAFTGVSHHRADPVFATSSTQIDIWDHSSSQPIQSMQWGAETVTTVRFNQTERSILASAGSDRTVILYDIRSNSPIAKNVMALATNAISWNPMEAFNFTCANEDHNLYTFDMRKLNSAINILKGHVSAVLDVDYSPTGQQLVSGSYDKTIRIFNSREGHSRDTYFTKRMQRLFCVQFSMDDKYVISGSDDGNLRLWKANASEKMGALAPRQQAALNYNKALKERYKHMPEIKRIDNQRHLPKMITKTTQKIHTMTQSVKRKEANVRKHSKPESFSKNFLSYDKSVPSLKAEKKHEADI</sequence>